<organism evidence="1">
    <name type="scientific">Anopheles darlingi</name>
    <name type="common">Mosquito</name>
    <dbReference type="NCBI Taxonomy" id="43151"/>
    <lineage>
        <taxon>Eukaryota</taxon>
        <taxon>Metazoa</taxon>
        <taxon>Ecdysozoa</taxon>
        <taxon>Arthropoda</taxon>
        <taxon>Hexapoda</taxon>
        <taxon>Insecta</taxon>
        <taxon>Pterygota</taxon>
        <taxon>Neoptera</taxon>
        <taxon>Endopterygota</taxon>
        <taxon>Diptera</taxon>
        <taxon>Nematocera</taxon>
        <taxon>Culicoidea</taxon>
        <taxon>Culicidae</taxon>
        <taxon>Anophelinae</taxon>
        <taxon>Anopheles</taxon>
    </lineage>
</organism>
<proteinExistence type="predicted"/>
<dbReference type="EnsemblMetazoa" id="ADAC010081-RA">
    <property type="protein sequence ID" value="ADAC010081-PA"/>
    <property type="gene ID" value="ADAC010081"/>
</dbReference>
<sequence>MYTLPVWIPPLALDSDLSDTELLRLIVVVRFQMLLTGITDGALMATGPHHQWDQLTWLGNVRWGKFMFQPKNRPTSACSWL</sequence>
<keyword evidence="3" id="KW-1185">Reference proteome</keyword>
<evidence type="ECO:0000313" key="3">
    <source>
        <dbReference type="Proteomes" id="UP000000673"/>
    </source>
</evidence>
<dbReference type="Proteomes" id="UP000000673">
    <property type="component" value="Unassembled WGS sequence"/>
</dbReference>
<dbReference type="AlphaFoldDB" id="W5J265"/>
<dbReference type="EMBL" id="ADMH02002138">
    <property type="protein sequence ID" value="ETN58347.1"/>
    <property type="molecule type" value="Genomic_DNA"/>
</dbReference>
<dbReference type="HOGENOM" id="CLU_2575797_0_0_1"/>
<gene>
    <name evidence="1" type="ORF">AND_010081</name>
</gene>
<evidence type="ECO:0000313" key="2">
    <source>
        <dbReference type="EnsemblMetazoa" id="ADAC010081-PA"/>
    </source>
</evidence>
<reference evidence="2" key="4">
    <citation type="submission" date="2015-06" db="UniProtKB">
        <authorList>
            <consortium name="EnsemblMetazoa"/>
        </authorList>
    </citation>
    <scope>IDENTIFICATION</scope>
</reference>
<reference evidence="1" key="2">
    <citation type="submission" date="2010-05" db="EMBL/GenBank/DDBJ databases">
        <authorList>
            <person name="Almeida L.G."/>
            <person name="Nicolas M.F."/>
            <person name="Souza R.C."/>
            <person name="Vasconcelos A.T.R."/>
        </authorList>
    </citation>
    <scope>NUCLEOTIDE SEQUENCE</scope>
</reference>
<reference evidence="1" key="3">
    <citation type="journal article" date="2013" name="Nucleic Acids Res.">
        <title>The genome of Anopheles darlingi, the main neotropical malaria vector.</title>
        <authorList>
            <person name="Marinotti O."/>
            <person name="Cerqueira G.C."/>
            <person name="de Almeida L.G."/>
            <person name="Ferro M.I."/>
            <person name="Loreto E.L."/>
            <person name="Zaha A."/>
            <person name="Teixeira S.M."/>
            <person name="Wespiser A.R."/>
            <person name="Almeida E Silva A."/>
            <person name="Schlindwein A.D."/>
            <person name="Pacheco A.C."/>
            <person name="Silva A.L."/>
            <person name="Graveley B.R."/>
            <person name="Walenz B.P."/>
            <person name="Lima Bde A."/>
            <person name="Ribeiro C.A."/>
            <person name="Nunes-Silva C.G."/>
            <person name="de Carvalho C.R."/>
            <person name="Soares C.M."/>
            <person name="de Menezes C.B."/>
            <person name="Matiolli C."/>
            <person name="Caffrey D."/>
            <person name="Araujo D.A."/>
            <person name="de Oliveira D.M."/>
            <person name="Golenbock D."/>
            <person name="Grisard E.C."/>
            <person name="Fantinatti-Garboggini F."/>
            <person name="de Carvalho F.M."/>
            <person name="Barcellos F.G."/>
            <person name="Prosdocimi F."/>
            <person name="May G."/>
            <person name="Azevedo Junior G.M."/>
            <person name="Guimaraes G.M."/>
            <person name="Goldman G.H."/>
            <person name="Padilha I.Q."/>
            <person name="Batista Jda S."/>
            <person name="Ferro J.A."/>
            <person name="Ribeiro J.M."/>
            <person name="Fietto J.L."/>
            <person name="Dabbas K.M."/>
            <person name="Cerdeira L."/>
            <person name="Agnez-Lima L.F."/>
            <person name="Brocchi M."/>
            <person name="de Carvalho M.O."/>
            <person name="Teixeira Mde M."/>
            <person name="Diniz Maia Mde M."/>
            <person name="Goldman M.H."/>
            <person name="Cruz Schneider M.P."/>
            <person name="Felipe M.S."/>
            <person name="Hungria M."/>
            <person name="Nicolas M.F."/>
            <person name="Pereira M."/>
            <person name="Montes M.A."/>
            <person name="Cantao M.E."/>
            <person name="Vincentz M."/>
            <person name="Rafael M.S."/>
            <person name="Silverman N."/>
            <person name="Stoco P.H."/>
            <person name="Souza R.C."/>
            <person name="Vicentini R."/>
            <person name="Gazzinelli R.T."/>
            <person name="Neves Rde O."/>
            <person name="Silva R."/>
            <person name="Astolfi-Filho S."/>
            <person name="Maciel T.E."/>
            <person name="Urmenyi T.P."/>
            <person name="Tadei W.P."/>
            <person name="Camargo E.P."/>
            <person name="de Vasconcelos A.T."/>
        </authorList>
    </citation>
    <scope>NUCLEOTIDE SEQUENCE</scope>
</reference>
<dbReference type="VEuPathDB" id="VectorBase:ADAC010081"/>
<protein>
    <submittedName>
        <fullName evidence="1 2">Uncharacterized protein</fullName>
    </submittedName>
</protein>
<evidence type="ECO:0000313" key="1">
    <source>
        <dbReference type="EMBL" id="ETN58347.1"/>
    </source>
</evidence>
<reference evidence="1 3" key="1">
    <citation type="journal article" date="2010" name="BMC Genomics">
        <title>Combination of measures distinguishes pre-miRNAs from other stem-loops in the genome of the newly sequenced Anopheles darlingi.</title>
        <authorList>
            <person name="Mendes N.D."/>
            <person name="Freitas A.T."/>
            <person name="Vasconcelos A.T."/>
            <person name="Sagot M.F."/>
        </authorList>
    </citation>
    <scope>NUCLEOTIDE SEQUENCE</scope>
</reference>
<name>W5J265_ANODA</name>
<accession>W5J265</accession>